<accession>A0A5J6Z7D8</accession>
<evidence type="ECO:0000259" key="2">
    <source>
        <dbReference type="Pfam" id="PF13472"/>
    </source>
</evidence>
<dbReference type="InterPro" id="IPR036514">
    <property type="entry name" value="SGNH_hydro_sf"/>
</dbReference>
<evidence type="ECO:0000313" key="4">
    <source>
        <dbReference type="Proteomes" id="UP000326711"/>
    </source>
</evidence>
<dbReference type="Proteomes" id="UP000326711">
    <property type="component" value="Chromosome"/>
</dbReference>
<organism evidence="3 4">
    <name type="scientific">Corynebacterium urogenitale</name>
    <dbReference type="NCBI Taxonomy" id="2487892"/>
    <lineage>
        <taxon>Bacteria</taxon>
        <taxon>Bacillati</taxon>
        <taxon>Actinomycetota</taxon>
        <taxon>Actinomycetes</taxon>
        <taxon>Mycobacteriales</taxon>
        <taxon>Corynebacteriaceae</taxon>
        <taxon>Corynebacterium</taxon>
    </lineage>
</organism>
<dbReference type="Pfam" id="PF13472">
    <property type="entry name" value="Lipase_GDSL_2"/>
    <property type="match status" value="1"/>
</dbReference>
<feature type="domain" description="SGNH hydrolase-type esterase" evidence="2">
    <location>
        <begin position="39"/>
        <end position="272"/>
    </location>
</feature>
<feature type="signal peptide" evidence="1">
    <location>
        <begin position="1"/>
        <end position="31"/>
    </location>
</feature>
<keyword evidence="1" id="KW-0732">Signal</keyword>
<dbReference type="KEGG" id="cuo:CUROG_00970"/>
<dbReference type="AlphaFoldDB" id="A0A5J6Z7D8"/>
<proteinExistence type="predicted"/>
<dbReference type="RefSeq" id="WP_236640580.1">
    <property type="nucleotide sequence ID" value="NZ_CP045032.1"/>
</dbReference>
<protein>
    <recommendedName>
        <fullName evidence="2">SGNH hydrolase-type esterase domain-containing protein</fullName>
    </recommendedName>
</protein>
<evidence type="ECO:0000256" key="1">
    <source>
        <dbReference type="SAM" id="SignalP"/>
    </source>
</evidence>
<keyword evidence="4" id="KW-1185">Reference proteome</keyword>
<dbReference type="InterPro" id="IPR013830">
    <property type="entry name" value="SGNH_hydro"/>
</dbReference>
<dbReference type="InterPro" id="IPR006311">
    <property type="entry name" value="TAT_signal"/>
</dbReference>
<sequence precursor="true">MTSRRFTLKAKFVAVLTALFTMAGLAPAAQAAPSNVVLIGDSIMANPYFDFADKIQGPGKVSRLAPFDGGCPKGSKRIAVSLQNQIGRPVDDFACNGAVVYSQESVAKRFSTLVDRALRSGKLTRSTTNVVLQVGINDTLKGLDLYENQKRNYVNSAKRQVARIRAAAPNAKISFAGYPAIAGEHGMSCWVHFNGVSFPPVPVFPIRNMLNAVHDWQRSAARATGASFIDIERPTWNHGTCAPRNQRWIAGLIDNDTKPYNMTAHLTHEGNDKVAGIIARAL</sequence>
<feature type="chain" id="PRO_5023814852" description="SGNH hydrolase-type esterase domain-containing protein" evidence="1">
    <location>
        <begin position="32"/>
        <end position="282"/>
    </location>
</feature>
<dbReference type="Gene3D" id="3.40.50.1110">
    <property type="entry name" value="SGNH hydrolase"/>
    <property type="match status" value="2"/>
</dbReference>
<reference evidence="4" key="1">
    <citation type="submission" date="2019-10" db="EMBL/GenBank/DDBJ databases">
        <title>Complete genome sequence of Corynebacterium urogenitalis DSM 108747, isolated from the genital tract of a cow.</title>
        <authorList>
            <person name="Ruckert C."/>
            <person name="Ballas P."/>
            <person name="Wagener K."/>
            <person name="Drillich M."/>
            <person name="Kaempfer P."/>
            <person name="Busse H.-J."/>
            <person name="Ehling-Schulz M."/>
        </authorList>
    </citation>
    <scope>NUCLEOTIDE SEQUENCE [LARGE SCALE GENOMIC DNA]</scope>
    <source>
        <strain evidence="4">LMM 1652</strain>
    </source>
</reference>
<dbReference type="SUPFAM" id="SSF52266">
    <property type="entry name" value="SGNH hydrolase"/>
    <property type="match status" value="1"/>
</dbReference>
<name>A0A5J6Z7D8_9CORY</name>
<gene>
    <name evidence="3" type="ORF">CUROG_00970</name>
</gene>
<dbReference type="EMBL" id="CP045032">
    <property type="protein sequence ID" value="QFQ01595.1"/>
    <property type="molecule type" value="Genomic_DNA"/>
</dbReference>
<evidence type="ECO:0000313" key="3">
    <source>
        <dbReference type="EMBL" id="QFQ01595.1"/>
    </source>
</evidence>
<dbReference type="PROSITE" id="PS51318">
    <property type="entry name" value="TAT"/>
    <property type="match status" value="1"/>
</dbReference>